<proteinExistence type="predicted"/>
<sequence>MSEETVVASQYGGRMLGVVPMMGGTLILTGQRLVFVPLIGRSGLQLSNRAAKHSANLHDWNFHPQRLLNALVMPLTAEIDIGLDTIIAATATRRCALLVRWDRDGKEKKMEFSISAHFVTPIWNPENIVCRDRFLAALKAAVPGSSAW</sequence>
<dbReference type="EMBL" id="CABVGP010000002">
    <property type="protein sequence ID" value="VVJ20237.1"/>
    <property type="molecule type" value="Genomic_DNA"/>
</dbReference>
<dbReference type="RefSeq" id="WP_155545374.1">
    <property type="nucleotide sequence ID" value="NZ_CABVGP010000002.1"/>
</dbReference>
<dbReference type="AlphaFoldDB" id="A0A6I8LWP2"/>
<gene>
    <name evidence="1" type="ORF">AA23TX_05258</name>
</gene>
<evidence type="ECO:0000313" key="1">
    <source>
        <dbReference type="EMBL" id="VVJ20237.1"/>
    </source>
</evidence>
<dbReference type="Proteomes" id="UP000399805">
    <property type="component" value="Unassembled WGS sequence"/>
</dbReference>
<reference evidence="1 2" key="1">
    <citation type="submission" date="2019-09" db="EMBL/GenBank/DDBJ databases">
        <authorList>
            <person name="Leyn A S."/>
        </authorList>
    </citation>
    <scope>NUCLEOTIDE SEQUENCE [LARGE SCALE GENOMIC DNA]</scope>
    <source>
        <strain evidence="1">AA231_1</strain>
    </source>
</reference>
<accession>A0A6I8LWP2</accession>
<keyword evidence="2" id="KW-1185">Reference proteome</keyword>
<name>A0A6I8LWP2_9PSEU</name>
<organism evidence="1 2">
    <name type="scientific">Amycolatopsis camponoti</name>
    <dbReference type="NCBI Taxonomy" id="2606593"/>
    <lineage>
        <taxon>Bacteria</taxon>
        <taxon>Bacillati</taxon>
        <taxon>Actinomycetota</taxon>
        <taxon>Actinomycetes</taxon>
        <taxon>Pseudonocardiales</taxon>
        <taxon>Pseudonocardiaceae</taxon>
        <taxon>Amycolatopsis</taxon>
    </lineage>
</organism>
<evidence type="ECO:0000313" key="2">
    <source>
        <dbReference type="Proteomes" id="UP000399805"/>
    </source>
</evidence>
<protein>
    <submittedName>
        <fullName evidence="1">Uncharacterized protein</fullName>
    </submittedName>
</protein>